<dbReference type="PANTHER" id="PTHR42637:SF1">
    <property type="entry name" value="TRNA 2-(METHYLSULFANYL)-N(6)-ISOPENTENYLADENOSINE(37) HYDROXYLASE"/>
    <property type="match status" value="1"/>
</dbReference>
<dbReference type="Gene3D" id="1.20.1260.10">
    <property type="match status" value="1"/>
</dbReference>
<sequence length="213" mass="24990">MLIPEVEAFLQCQTPQSWIDCALGHPEELLLDHANCEKKAAGTALSLMFRYAEREDMQQYLSRLAREELRHFEQVTALMKKRGMRYRQLSPSNYAKRLQKHIAAQEPDKLIDTLIVLAFIEARSCERFYRIAPFLDEELSRFYTSLLKAESRHFEGYLDMAKRYAKKPIDERVAFFAQIEKEAILTEDAEFRFHSGIPQPRKGSKRQVQTIRT</sequence>
<dbReference type="InterPro" id="IPR012347">
    <property type="entry name" value="Ferritin-like"/>
</dbReference>
<evidence type="ECO:0000313" key="1">
    <source>
        <dbReference type="EMBL" id="MDY7218902.1"/>
    </source>
</evidence>
<organism evidence="1 2">
    <name type="scientific">Denitrificimonas halotolerans</name>
    <dbReference type="NCBI Taxonomy" id="3098930"/>
    <lineage>
        <taxon>Bacteria</taxon>
        <taxon>Pseudomonadati</taxon>
        <taxon>Pseudomonadota</taxon>
        <taxon>Gammaproteobacteria</taxon>
        <taxon>Pseudomonadales</taxon>
        <taxon>Pseudomonadaceae</taxon>
        <taxon>Denitrificimonas</taxon>
    </lineage>
</organism>
<dbReference type="Pfam" id="PF06175">
    <property type="entry name" value="MiaE"/>
    <property type="match status" value="1"/>
</dbReference>
<evidence type="ECO:0000313" key="2">
    <source>
        <dbReference type="Proteomes" id="UP001294570"/>
    </source>
</evidence>
<dbReference type="CDD" id="cd07910">
    <property type="entry name" value="MiaE"/>
    <property type="match status" value="1"/>
</dbReference>
<keyword evidence="2" id="KW-1185">Reference proteome</keyword>
<dbReference type="InterPro" id="IPR010386">
    <property type="entry name" value="tRNA-Hydrxlase_MiaE"/>
</dbReference>
<dbReference type="Proteomes" id="UP001294570">
    <property type="component" value="Unassembled WGS sequence"/>
</dbReference>
<dbReference type="PIRSF" id="PIRSF020736">
    <property type="entry name" value="MiaE"/>
    <property type="match status" value="1"/>
</dbReference>
<comment type="caution">
    <text evidence="1">The sequence shown here is derived from an EMBL/GenBank/DDBJ whole genome shotgun (WGS) entry which is preliminary data.</text>
</comment>
<gene>
    <name evidence="1" type="ORF">TOI97_04865</name>
</gene>
<proteinExistence type="predicted"/>
<dbReference type="RefSeq" id="WP_321552991.1">
    <property type="nucleotide sequence ID" value="NZ_JAXIVU010000004.1"/>
</dbReference>
<reference evidence="1 2" key="1">
    <citation type="submission" date="2023-12" db="EMBL/GenBank/DDBJ databases">
        <title>Denitrificimonas halotolerans sp. nov.,a novel species isolated from landfill leachate.</title>
        <authorList>
            <person name="Wang S."/>
        </authorList>
    </citation>
    <scope>NUCLEOTIDE SEQUENCE [LARGE SCALE GENOMIC DNA]</scope>
    <source>
        <strain evidence="1 2">JX-1</strain>
    </source>
</reference>
<name>A0ABU5GPI0_9GAMM</name>
<protein>
    <submittedName>
        <fullName evidence="1">tRNA-(Ms[2]io[6]A)-hydroxylase</fullName>
    </submittedName>
</protein>
<dbReference type="PANTHER" id="PTHR42637">
    <property type="entry name" value="TRNA-(MS[2]IO[6]A)-HYDROXYLASE"/>
    <property type="match status" value="1"/>
</dbReference>
<dbReference type="SUPFAM" id="SSF47240">
    <property type="entry name" value="Ferritin-like"/>
    <property type="match status" value="1"/>
</dbReference>
<accession>A0ABU5GPI0</accession>
<dbReference type="InterPro" id="IPR009078">
    <property type="entry name" value="Ferritin-like_SF"/>
</dbReference>
<dbReference type="EMBL" id="JAXIVU010000004">
    <property type="protein sequence ID" value="MDY7218902.1"/>
    <property type="molecule type" value="Genomic_DNA"/>
</dbReference>